<reference evidence="1" key="1">
    <citation type="journal article" date="2014" name="Int. J. Syst. Evol. Microbiol.">
        <title>Complete genome sequence of Corynebacterium casei LMG S-19264T (=DSM 44701T), isolated from a smear-ripened cheese.</title>
        <authorList>
            <consortium name="US DOE Joint Genome Institute (JGI-PGF)"/>
            <person name="Walter F."/>
            <person name="Albersmeier A."/>
            <person name="Kalinowski J."/>
            <person name="Ruckert C."/>
        </authorList>
    </citation>
    <scope>NUCLEOTIDE SEQUENCE</scope>
    <source>
        <strain evidence="1">CGMCC 4.5737</strain>
    </source>
</reference>
<proteinExistence type="predicted"/>
<dbReference type="Proteomes" id="UP000637578">
    <property type="component" value="Unassembled WGS sequence"/>
</dbReference>
<gene>
    <name evidence="1" type="ORF">GCM10012275_42730</name>
</gene>
<evidence type="ECO:0000313" key="1">
    <source>
        <dbReference type="EMBL" id="GGM67619.1"/>
    </source>
</evidence>
<dbReference type="RefSeq" id="WP_189060184.1">
    <property type="nucleotide sequence ID" value="NZ_BMMK01000022.1"/>
</dbReference>
<name>A0A8J3FY08_9PSEU</name>
<protein>
    <submittedName>
        <fullName evidence="1">Uncharacterized protein</fullName>
    </submittedName>
</protein>
<organism evidence="1 2">
    <name type="scientific">Longimycelium tulufanense</name>
    <dbReference type="NCBI Taxonomy" id="907463"/>
    <lineage>
        <taxon>Bacteria</taxon>
        <taxon>Bacillati</taxon>
        <taxon>Actinomycetota</taxon>
        <taxon>Actinomycetes</taxon>
        <taxon>Pseudonocardiales</taxon>
        <taxon>Pseudonocardiaceae</taxon>
        <taxon>Longimycelium</taxon>
    </lineage>
</organism>
<evidence type="ECO:0000313" key="2">
    <source>
        <dbReference type="Proteomes" id="UP000637578"/>
    </source>
</evidence>
<reference evidence="1" key="2">
    <citation type="submission" date="2020-09" db="EMBL/GenBank/DDBJ databases">
        <authorList>
            <person name="Sun Q."/>
            <person name="Zhou Y."/>
        </authorList>
    </citation>
    <scope>NUCLEOTIDE SEQUENCE</scope>
    <source>
        <strain evidence="1">CGMCC 4.5737</strain>
    </source>
</reference>
<dbReference type="AlphaFoldDB" id="A0A8J3FY08"/>
<sequence length="315" mass="33736">MPTVTADALAAAAGITDTTDGPGYQLRDPYGVTYTGTPGHLVLAALARRDLTPDLYRAHDLTAERVRDSARLLAEWFTCDHIPVTHAAAFAALPPRRVCELVAHVASHSDPHALGCVGPESLPIHTGYLTGAGVNDPHQPYPAVIDHPYRALSGSDEPPRLDVWAAAPHGVDEVMVPVEIEAHEEISWEFTAPIPVPVDELNALLMDGGPYAIEDYVDEHRFLVDEYLTYTTSRSEDGISVTARLLSPGARLDYPDGRPAPVREVTLYFVGPDPTTAAAGPPLLDRAAADATATSRGHQVFAVAHGLSARELRTA</sequence>
<accession>A0A8J3FY08</accession>
<keyword evidence="2" id="KW-1185">Reference proteome</keyword>
<comment type="caution">
    <text evidence="1">The sequence shown here is derived from an EMBL/GenBank/DDBJ whole genome shotgun (WGS) entry which is preliminary data.</text>
</comment>
<dbReference type="EMBL" id="BMMK01000022">
    <property type="protein sequence ID" value="GGM67619.1"/>
    <property type="molecule type" value="Genomic_DNA"/>
</dbReference>